<dbReference type="Gene3D" id="3.40.50.2000">
    <property type="entry name" value="Glycogen Phosphorylase B"/>
    <property type="match status" value="2"/>
</dbReference>
<organism evidence="2 3">
    <name type="scientific">Aeromonas bestiarum</name>
    <dbReference type="NCBI Taxonomy" id="105751"/>
    <lineage>
        <taxon>Bacteria</taxon>
        <taxon>Pseudomonadati</taxon>
        <taxon>Pseudomonadota</taxon>
        <taxon>Gammaproteobacteria</taxon>
        <taxon>Aeromonadales</taxon>
        <taxon>Aeromonadaceae</taxon>
        <taxon>Aeromonas</taxon>
    </lineage>
</organism>
<dbReference type="AlphaFoldDB" id="A0AAW7HUJ6"/>
<dbReference type="InterPro" id="IPR001296">
    <property type="entry name" value="Glyco_trans_1"/>
</dbReference>
<evidence type="ECO:0000313" key="2">
    <source>
        <dbReference type="EMBL" id="MDM5138395.1"/>
    </source>
</evidence>
<dbReference type="Gene3D" id="3.40.50.720">
    <property type="entry name" value="NAD(P)-binding Rossmann-like Domain"/>
    <property type="match status" value="1"/>
</dbReference>
<dbReference type="GO" id="GO:1901135">
    <property type="term" value="P:carbohydrate derivative metabolic process"/>
    <property type="evidence" value="ECO:0007669"/>
    <property type="project" value="UniProtKB-ARBA"/>
</dbReference>
<dbReference type="Pfam" id="PF00534">
    <property type="entry name" value="Glycos_transf_1"/>
    <property type="match status" value="1"/>
</dbReference>
<dbReference type="PANTHER" id="PTHR12526">
    <property type="entry name" value="GLYCOSYLTRANSFERASE"/>
    <property type="match status" value="1"/>
</dbReference>
<evidence type="ECO:0000259" key="1">
    <source>
        <dbReference type="Pfam" id="PF00534"/>
    </source>
</evidence>
<dbReference type="RefSeq" id="WP_290021000.1">
    <property type="nucleotide sequence ID" value="NZ_JAOPLV010000001.1"/>
</dbReference>
<dbReference type="GO" id="GO:0016757">
    <property type="term" value="F:glycosyltransferase activity"/>
    <property type="evidence" value="ECO:0007669"/>
    <property type="project" value="InterPro"/>
</dbReference>
<dbReference type="PANTHER" id="PTHR12526:SF630">
    <property type="entry name" value="GLYCOSYLTRANSFERASE"/>
    <property type="match status" value="1"/>
</dbReference>
<reference evidence="2" key="1">
    <citation type="submission" date="2023-08" db="EMBL/GenBank/DDBJ databases">
        <title>WGS of Aeromonas isolates.</title>
        <authorList>
            <person name="Lee H."/>
        </authorList>
    </citation>
    <scope>NUCLEOTIDE SEQUENCE</scope>
    <source>
        <strain evidence="2">SL22</strain>
    </source>
</reference>
<accession>A0AAW7HUJ6</accession>
<dbReference type="EMBL" id="JAOPLV010000001">
    <property type="protein sequence ID" value="MDM5138395.1"/>
    <property type="molecule type" value="Genomic_DNA"/>
</dbReference>
<gene>
    <name evidence="2" type="ORF">OB959_01095</name>
</gene>
<dbReference type="CDD" id="cd03811">
    <property type="entry name" value="GT4_GT28_WabH-like"/>
    <property type="match status" value="1"/>
</dbReference>
<comment type="caution">
    <text evidence="2">The sequence shown here is derived from an EMBL/GenBank/DDBJ whole genome shotgun (WGS) entry which is preliminary data.</text>
</comment>
<dbReference type="SUPFAM" id="SSF53756">
    <property type="entry name" value="UDP-Glycosyltransferase/glycogen phosphorylase"/>
    <property type="match status" value="1"/>
</dbReference>
<protein>
    <submittedName>
        <fullName evidence="2">Glycosyltransferase</fullName>
    </submittedName>
</protein>
<sequence>MKAINGMIYYQGQDNMRKKIVIFGLGSLYRRTNIYIKALCDIVALTDNNASLHGSIVDGVPVISPSEIFLKKCDGIIILSSYHKEIYQQLISIGVDGALINNGGNILVDVFQPLLEEALISNDKHLVSANNNVSFFIDTLGNGGAEKALVDLTKMLSKENISVSIVVTFSTGDYFNSIPSEFPIRVLFDSNDKELIDLAFILIEWKKLREILKVTDSRIEVSFLDGFSSCLVVAGNADKKIGWVHSDLSYYLNNEQKKKEASILYSLFTDVVFVTRNSQVAWEILFPENTDVKKHVIYNIVNVHDITNHTQKSRLVFDKLTFIAVGRLDYVKGFDLLIKICHRLNNQGYDNYQLLILGDGSDKPQLLNTIEELHITNVSLLGHLAYPYQYIEAADFLISSSRSEGFSLVILEALLLGTPVIATKTAGSMELITRLGEGVLVENNIDALYLEMKNACDGKLNSSYDLQSTRIKFEQIYKDTCYQIVDILGRGERCISM</sequence>
<proteinExistence type="predicted"/>
<name>A0AAW7HUJ6_9GAMM</name>
<evidence type="ECO:0000313" key="3">
    <source>
        <dbReference type="Proteomes" id="UP001168216"/>
    </source>
</evidence>
<feature type="domain" description="Glycosyl transferase family 1" evidence="1">
    <location>
        <begin position="307"/>
        <end position="448"/>
    </location>
</feature>
<dbReference type="Proteomes" id="UP001168216">
    <property type="component" value="Unassembled WGS sequence"/>
</dbReference>